<gene>
    <name evidence="2" type="ORF">ACFSX3_31375</name>
</gene>
<evidence type="ECO:0000313" key="2">
    <source>
        <dbReference type="EMBL" id="MFD2414354.1"/>
    </source>
</evidence>
<feature type="domain" description="Endonuclease GajA/Old nuclease/RecF-like AAA" evidence="1">
    <location>
        <begin position="1"/>
        <end position="65"/>
    </location>
</feature>
<dbReference type="SUPFAM" id="SSF52540">
    <property type="entry name" value="P-loop containing nucleoside triphosphate hydrolases"/>
    <property type="match status" value="1"/>
</dbReference>
<name>A0ABW5FH95_9BACL</name>
<protein>
    <submittedName>
        <fullName evidence="2">AAA family ATPase</fullName>
    </submittedName>
</protein>
<accession>A0ABW5FH95</accession>
<dbReference type="EMBL" id="JBHUKY010000101">
    <property type="protein sequence ID" value="MFD2414354.1"/>
    <property type="molecule type" value="Genomic_DNA"/>
</dbReference>
<dbReference type="RefSeq" id="WP_379257447.1">
    <property type="nucleotide sequence ID" value="NZ_JBHSVQ010000001.1"/>
</dbReference>
<keyword evidence="3" id="KW-1185">Reference proteome</keyword>
<evidence type="ECO:0000259" key="1">
    <source>
        <dbReference type="Pfam" id="PF13175"/>
    </source>
</evidence>
<dbReference type="InterPro" id="IPR027417">
    <property type="entry name" value="P-loop_NTPase"/>
</dbReference>
<comment type="caution">
    <text evidence="2">The sequence shown here is derived from an EMBL/GenBank/DDBJ whole genome shotgun (WGS) entry which is preliminary data.</text>
</comment>
<dbReference type="Proteomes" id="UP001597448">
    <property type="component" value="Unassembled WGS sequence"/>
</dbReference>
<proteinExistence type="predicted"/>
<dbReference type="Gene3D" id="3.40.50.300">
    <property type="entry name" value="P-loop containing nucleotide triphosphate hydrolases"/>
    <property type="match status" value="1"/>
</dbReference>
<organism evidence="2 3">
    <name type="scientific">Paenibacillus rhizoplanae</name>
    <dbReference type="NCBI Taxonomy" id="1917181"/>
    <lineage>
        <taxon>Bacteria</taxon>
        <taxon>Bacillati</taxon>
        <taxon>Bacillota</taxon>
        <taxon>Bacilli</taxon>
        <taxon>Bacillales</taxon>
        <taxon>Paenibacillaceae</taxon>
        <taxon>Paenibacillus</taxon>
    </lineage>
</organism>
<evidence type="ECO:0000313" key="3">
    <source>
        <dbReference type="Proteomes" id="UP001597448"/>
    </source>
</evidence>
<reference evidence="3" key="1">
    <citation type="journal article" date="2019" name="Int. J. Syst. Evol. Microbiol.">
        <title>The Global Catalogue of Microorganisms (GCM) 10K type strain sequencing project: providing services to taxonomists for standard genome sequencing and annotation.</title>
        <authorList>
            <consortium name="The Broad Institute Genomics Platform"/>
            <consortium name="The Broad Institute Genome Sequencing Center for Infectious Disease"/>
            <person name="Wu L."/>
            <person name="Ma J."/>
        </authorList>
    </citation>
    <scope>NUCLEOTIDE SEQUENCE [LARGE SCALE GENOMIC DNA]</scope>
    <source>
        <strain evidence="3">CCM 8725</strain>
    </source>
</reference>
<sequence length="91" mass="10246">MILNKITIENYREFLNSSLSLMDDITLLAGANNSGKTSFIDLLGCIFNVGKTSFCVSDIPVKLSKNGWIQSTLYLLSILIMIWTKTKQLQR</sequence>
<dbReference type="Pfam" id="PF13175">
    <property type="entry name" value="AAA_15"/>
    <property type="match status" value="1"/>
</dbReference>
<dbReference type="InterPro" id="IPR041685">
    <property type="entry name" value="AAA_GajA/Old/RecF-like"/>
</dbReference>